<dbReference type="Pfam" id="PF13426">
    <property type="entry name" value="PAS_9"/>
    <property type="match status" value="1"/>
</dbReference>
<dbReference type="CDD" id="cd01949">
    <property type="entry name" value="GGDEF"/>
    <property type="match status" value="1"/>
</dbReference>
<dbReference type="PROSITE" id="PS50112">
    <property type="entry name" value="PAS"/>
    <property type="match status" value="2"/>
</dbReference>
<evidence type="ECO:0000259" key="3">
    <source>
        <dbReference type="PROSITE" id="PS50113"/>
    </source>
</evidence>
<protein>
    <recommendedName>
        <fullName evidence="8">GGDEF domain-containing protein</fullName>
    </recommendedName>
</protein>
<dbReference type="SUPFAM" id="SSF55785">
    <property type="entry name" value="PYP-like sensor domain (PAS domain)"/>
    <property type="match status" value="2"/>
</dbReference>
<dbReference type="Gene3D" id="3.20.20.450">
    <property type="entry name" value="EAL domain"/>
    <property type="match status" value="1"/>
</dbReference>
<evidence type="ECO:0000313" key="6">
    <source>
        <dbReference type="EMBL" id="PKR78056.1"/>
    </source>
</evidence>
<dbReference type="OrthoDB" id="9759607at2"/>
<evidence type="ECO:0000259" key="2">
    <source>
        <dbReference type="PROSITE" id="PS50112"/>
    </source>
</evidence>
<dbReference type="RefSeq" id="WP_101331664.1">
    <property type="nucleotide sequence ID" value="NZ_PJNH01000002.1"/>
</dbReference>
<evidence type="ECO:0000313" key="7">
    <source>
        <dbReference type="Proteomes" id="UP000243524"/>
    </source>
</evidence>
<keyword evidence="1" id="KW-1133">Transmembrane helix</keyword>
<keyword evidence="1" id="KW-0812">Transmembrane</keyword>
<feature type="transmembrane region" description="Helical" evidence="1">
    <location>
        <begin position="20"/>
        <end position="42"/>
    </location>
</feature>
<dbReference type="Gene3D" id="3.30.450.20">
    <property type="entry name" value="PAS domain"/>
    <property type="match status" value="2"/>
</dbReference>
<dbReference type="SMART" id="SM00052">
    <property type="entry name" value="EAL"/>
    <property type="match status" value="1"/>
</dbReference>
<evidence type="ECO:0000259" key="4">
    <source>
        <dbReference type="PROSITE" id="PS50883"/>
    </source>
</evidence>
<feature type="domain" description="EAL" evidence="4">
    <location>
        <begin position="510"/>
        <end position="759"/>
    </location>
</feature>
<dbReference type="SUPFAM" id="SSF141868">
    <property type="entry name" value="EAL domain-like"/>
    <property type="match status" value="1"/>
</dbReference>
<feature type="domain" description="GGDEF" evidence="5">
    <location>
        <begin position="371"/>
        <end position="502"/>
    </location>
</feature>
<dbReference type="InterPro" id="IPR035919">
    <property type="entry name" value="EAL_sf"/>
</dbReference>
<dbReference type="NCBIfam" id="TIGR00254">
    <property type="entry name" value="GGDEF"/>
    <property type="match status" value="1"/>
</dbReference>
<dbReference type="PANTHER" id="PTHR44757:SF2">
    <property type="entry name" value="BIOFILM ARCHITECTURE MAINTENANCE PROTEIN MBAA"/>
    <property type="match status" value="1"/>
</dbReference>
<dbReference type="InterPro" id="IPR052155">
    <property type="entry name" value="Biofilm_reg_signaling"/>
</dbReference>
<evidence type="ECO:0008006" key="8">
    <source>
        <dbReference type="Google" id="ProtNLM"/>
    </source>
</evidence>
<evidence type="ECO:0000256" key="1">
    <source>
        <dbReference type="SAM" id="Phobius"/>
    </source>
</evidence>
<feature type="transmembrane region" description="Helical" evidence="1">
    <location>
        <begin position="54"/>
        <end position="72"/>
    </location>
</feature>
<dbReference type="InterPro" id="IPR000014">
    <property type="entry name" value="PAS"/>
</dbReference>
<dbReference type="Pfam" id="PF00563">
    <property type="entry name" value="EAL"/>
    <property type="match status" value="1"/>
</dbReference>
<dbReference type="PROSITE" id="PS50887">
    <property type="entry name" value="GGDEF"/>
    <property type="match status" value="1"/>
</dbReference>
<dbReference type="Proteomes" id="UP000243524">
    <property type="component" value="Unassembled WGS sequence"/>
</dbReference>
<proteinExistence type="predicted"/>
<dbReference type="InterPro" id="IPR035965">
    <property type="entry name" value="PAS-like_dom_sf"/>
</dbReference>
<dbReference type="PANTHER" id="PTHR44757">
    <property type="entry name" value="DIGUANYLATE CYCLASE DGCP"/>
    <property type="match status" value="1"/>
</dbReference>
<dbReference type="InterPro" id="IPR013767">
    <property type="entry name" value="PAS_fold"/>
</dbReference>
<dbReference type="GO" id="GO:0006355">
    <property type="term" value="P:regulation of DNA-templated transcription"/>
    <property type="evidence" value="ECO:0007669"/>
    <property type="project" value="InterPro"/>
</dbReference>
<name>A0A2I0QUQ1_9BACI</name>
<dbReference type="Gene3D" id="3.30.70.270">
    <property type="match status" value="1"/>
</dbReference>
<dbReference type="PROSITE" id="PS50113">
    <property type="entry name" value="PAC"/>
    <property type="match status" value="2"/>
</dbReference>
<accession>A0A2I0QUQ1</accession>
<dbReference type="PROSITE" id="PS50883">
    <property type="entry name" value="EAL"/>
    <property type="match status" value="1"/>
</dbReference>
<comment type="caution">
    <text evidence="6">The sequence shown here is derived from an EMBL/GenBank/DDBJ whole genome shotgun (WGS) entry which is preliminary data.</text>
</comment>
<dbReference type="SMART" id="SM00267">
    <property type="entry name" value="GGDEF"/>
    <property type="match status" value="1"/>
</dbReference>
<dbReference type="InterPro" id="IPR001633">
    <property type="entry name" value="EAL_dom"/>
</dbReference>
<sequence>MQNEYQIELKQLRQFPLKFIIIYLSIGVVWITSSDYLVEILVDEASTLSFVQSLKGWFYVFFTGALFYYFIFNEKQRTIRFHNQVIKKKEEVRLTDTIIDQIAQGLMITDETGRILKANQYFVKMSGLSVEDIVGERYERLPHFVSARQSYRQIRRELKRNGKWQGEVSTKNLQGEKNPELLSLHEVRDEEGKLKNYFGFIVDLTEIKSKEEALSKAKNHLQSMIDHSPLGIIVCDKKGIIHIWNEQAEKILKVEASRAVGYELTGTVRELLYDTRSNLSSVKGDESVPTQLKQIVTSDGEEKFLQVSYSNLFDPDGSFSGFQVIINDMTSEEAYRRELKYLEEFDLATGLYNFNTLKMIMNETIEKYTKEQHALLVFDIDRFHQINQNYGPSFGDKLISEVGRRIRSLVGDRCSVGRLRGDEFGVFVDITCQEEVRQIIRQVIRHFQEPIVVRNEQLHVTVSTGITLYPEDGLRFEGLYQKGNAALKKAKKEQSHYFFYDDSSEDSLYTYEMENELHRAIKNKEIVVYYQPQFNMKTGELFGFEALARWRHPKKGLVPPNQFIPLAEDTGLIIPMTELIIDQVCQDYVSWQRSEMNVPSVSINISANHFMKESLVEDLLAAKQTYQIPDDALQIEITESIMMDIENGIEALTQLREAGIKISIDDFGTGYSSLRYIRELPIDFIKIDRSFVNRIDQSDENMIDFIIQLSKLSSVQVVAEGVETKEQINYLLSKGCEVGQGFYYFKPMPTEEVFGLKVG</sequence>
<dbReference type="InterPro" id="IPR043128">
    <property type="entry name" value="Rev_trsase/Diguanyl_cyclase"/>
</dbReference>
<evidence type="ECO:0000259" key="5">
    <source>
        <dbReference type="PROSITE" id="PS50887"/>
    </source>
</evidence>
<dbReference type="CDD" id="cd01948">
    <property type="entry name" value="EAL"/>
    <property type="match status" value="1"/>
</dbReference>
<dbReference type="Pfam" id="PF00990">
    <property type="entry name" value="GGDEF"/>
    <property type="match status" value="1"/>
</dbReference>
<feature type="domain" description="PAS" evidence="2">
    <location>
        <begin position="217"/>
        <end position="273"/>
    </location>
</feature>
<dbReference type="SUPFAM" id="SSF55073">
    <property type="entry name" value="Nucleotide cyclase"/>
    <property type="match status" value="1"/>
</dbReference>
<dbReference type="Pfam" id="PF00989">
    <property type="entry name" value="PAS"/>
    <property type="match status" value="1"/>
</dbReference>
<reference evidence="6 7" key="1">
    <citation type="submission" date="2017-06" db="EMBL/GenBank/DDBJ databases">
        <title>the draft geome sequence of Illustriluteabacillus marina B3227.</title>
        <authorList>
            <person name="He R.-H."/>
            <person name="Du Z.-J."/>
        </authorList>
    </citation>
    <scope>NUCLEOTIDE SEQUENCE [LARGE SCALE GENOMIC DNA]</scope>
    <source>
        <strain evidence="6 7">B3227</strain>
    </source>
</reference>
<dbReference type="InterPro" id="IPR000700">
    <property type="entry name" value="PAS-assoc_C"/>
</dbReference>
<dbReference type="InterPro" id="IPR000160">
    <property type="entry name" value="GGDEF_dom"/>
</dbReference>
<dbReference type="InterPro" id="IPR029787">
    <property type="entry name" value="Nucleotide_cyclase"/>
</dbReference>
<gene>
    <name evidence="6" type="ORF">CEY16_09065</name>
</gene>
<keyword evidence="1" id="KW-0472">Membrane</keyword>
<feature type="domain" description="PAC" evidence="3">
    <location>
        <begin position="164"/>
        <end position="216"/>
    </location>
</feature>
<feature type="domain" description="PAS" evidence="2">
    <location>
        <begin position="91"/>
        <end position="136"/>
    </location>
</feature>
<dbReference type="CDD" id="cd00130">
    <property type="entry name" value="PAS"/>
    <property type="match status" value="2"/>
</dbReference>
<organism evidence="6 7">
    <name type="scientific">Halalkalibacillus sediminis</name>
    <dbReference type="NCBI Taxonomy" id="2018042"/>
    <lineage>
        <taxon>Bacteria</taxon>
        <taxon>Bacillati</taxon>
        <taxon>Bacillota</taxon>
        <taxon>Bacilli</taxon>
        <taxon>Bacillales</taxon>
        <taxon>Bacillaceae</taxon>
        <taxon>Halalkalibacillus</taxon>
    </lineage>
</organism>
<dbReference type="FunFam" id="3.20.20.450:FF:000001">
    <property type="entry name" value="Cyclic di-GMP phosphodiesterase yahA"/>
    <property type="match status" value="1"/>
</dbReference>
<feature type="domain" description="PAC" evidence="3">
    <location>
        <begin position="286"/>
        <end position="341"/>
    </location>
</feature>
<dbReference type="NCBIfam" id="TIGR00229">
    <property type="entry name" value="sensory_box"/>
    <property type="match status" value="2"/>
</dbReference>
<dbReference type="EMBL" id="PJNH01000002">
    <property type="protein sequence ID" value="PKR78056.1"/>
    <property type="molecule type" value="Genomic_DNA"/>
</dbReference>
<keyword evidence="7" id="KW-1185">Reference proteome</keyword>
<dbReference type="SMART" id="SM00091">
    <property type="entry name" value="PAS"/>
    <property type="match status" value="2"/>
</dbReference>
<dbReference type="AlphaFoldDB" id="A0A2I0QUQ1"/>